<dbReference type="InterPro" id="IPR050121">
    <property type="entry name" value="Cytochrome_P450_monoxygenase"/>
</dbReference>
<evidence type="ECO:0000313" key="11">
    <source>
        <dbReference type="Proteomes" id="UP001212997"/>
    </source>
</evidence>
<keyword evidence="4 8" id="KW-0479">Metal-binding</keyword>
<keyword evidence="8" id="KW-0349">Heme</keyword>
<keyword evidence="9" id="KW-1133">Transmembrane helix</keyword>
<dbReference type="PANTHER" id="PTHR24305">
    <property type="entry name" value="CYTOCHROME P450"/>
    <property type="match status" value="1"/>
</dbReference>
<keyword evidence="11" id="KW-1185">Reference proteome</keyword>
<evidence type="ECO:0000256" key="2">
    <source>
        <dbReference type="ARBA" id="ARBA00005179"/>
    </source>
</evidence>
<dbReference type="GO" id="GO:0020037">
    <property type="term" value="F:heme binding"/>
    <property type="evidence" value="ECO:0007669"/>
    <property type="project" value="InterPro"/>
</dbReference>
<keyword evidence="9" id="KW-0812">Transmembrane</keyword>
<evidence type="ECO:0000313" key="10">
    <source>
        <dbReference type="EMBL" id="KAJ3478916.1"/>
    </source>
</evidence>
<feature type="transmembrane region" description="Helical" evidence="9">
    <location>
        <begin position="6"/>
        <end position="33"/>
    </location>
</feature>
<dbReference type="PRINTS" id="PR00385">
    <property type="entry name" value="P450"/>
</dbReference>
<feature type="binding site" description="axial binding residue" evidence="8">
    <location>
        <position position="510"/>
    </location>
    <ligand>
        <name>heme</name>
        <dbReference type="ChEBI" id="CHEBI:30413"/>
    </ligand>
    <ligandPart>
        <name>Fe</name>
        <dbReference type="ChEBI" id="CHEBI:18248"/>
    </ligandPart>
</feature>
<dbReference type="PANTHER" id="PTHR24305:SF187">
    <property type="entry name" value="P450, PUTATIVE (EUROFUNG)-RELATED"/>
    <property type="match status" value="1"/>
</dbReference>
<keyword evidence="9" id="KW-0472">Membrane</keyword>
<dbReference type="Pfam" id="PF00067">
    <property type="entry name" value="p450"/>
    <property type="match status" value="1"/>
</dbReference>
<dbReference type="EMBL" id="JANAWD010000474">
    <property type="protein sequence ID" value="KAJ3478916.1"/>
    <property type="molecule type" value="Genomic_DNA"/>
</dbReference>
<evidence type="ECO:0008006" key="12">
    <source>
        <dbReference type="Google" id="ProtNLM"/>
    </source>
</evidence>
<evidence type="ECO:0000256" key="1">
    <source>
        <dbReference type="ARBA" id="ARBA00001971"/>
    </source>
</evidence>
<evidence type="ECO:0000256" key="6">
    <source>
        <dbReference type="ARBA" id="ARBA00023004"/>
    </source>
</evidence>
<dbReference type="AlphaFoldDB" id="A0AAD5UVH0"/>
<evidence type="ECO:0000256" key="5">
    <source>
        <dbReference type="ARBA" id="ARBA00023002"/>
    </source>
</evidence>
<comment type="caution">
    <text evidence="10">The sequence shown here is derived from an EMBL/GenBank/DDBJ whole genome shotgun (WGS) entry which is preliminary data.</text>
</comment>
<keyword evidence="6 8" id="KW-0408">Iron</keyword>
<sequence length="572" mass="64578">MLTSQLFSVVMGLSLRQVLTSIIGLSGVTYLIFKRYEPANPLVVFTLLVALPSFLSVLLAQHVTPFLLAPGITFATFYVSLISATVLYRLSPFHPLANYPGPLPCKLSMFWMTWVSKSGKRHIYLKKLHDKYGDIVRIGPNEVSIREASAINPLMGTTGLPKGPNWPGRALHPAFSPLIIIQSHDEHSRRRKPWNRAFSTSSLKGYEPVIEKRARQLVEHLSEHKDEVVDLAQWISFFTFDFMGDMAFGGGYELMRDGDKDGLWKVVEDGLSLGIIFEHLPWLSRLVRGLPGVGEDTKRMRSMGIRRAEERMKQGSTVKDLFYYLSNEDGSEKQSPPYAQIVSDGTLAVIAGSDTTASAMCNIFFLLLKHPNVFKRLQDEVDKFYPHGEDALSTKHHHQMPFLDAVINEALRFWPIIMSGSQRAPTRGSGGAALGPFFIPEGNQARIHFFSVLRDPRNFSPFPNSFWPDRWLIVDGLQDLSTSPDTQGYTGEFIHNQAAFIPFSHGPYNCVGKNLALLEMKMVICHLLQNFDIRFDEKWNTDAWERDMLDVFVMKKGKLPVHIALRHPSASL</sequence>
<organism evidence="10 11">
    <name type="scientific">Meripilus lineatus</name>
    <dbReference type="NCBI Taxonomy" id="2056292"/>
    <lineage>
        <taxon>Eukaryota</taxon>
        <taxon>Fungi</taxon>
        <taxon>Dikarya</taxon>
        <taxon>Basidiomycota</taxon>
        <taxon>Agaricomycotina</taxon>
        <taxon>Agaricomycetes</taxon>
        <taxon>Polyporales</taxon>
        <taxon>Meripilaceae</taxon>
        <taxon>Meripilus</taxon>
    </lineage>
</organism>
<dbReference type="GO" id="GO:0016705">
    <property type="term" value="F:oxidoreductase activity, acting on paired donors, with incorporation or reduction of molecular oxygen"/>
    <property type="evidence" value="ECO:0007669"/>
    <property type="project" value="InterPro"/>
</dbReference>
<dbReference type="PRINTS" id="PR00463">
    <property type="entry name" value="EP450I"/>
</dbReference>
<feature type="transmembrane region" description="Helical" evidence="9">
    <location>
        <begin position="42"/>
        <end position="60"/>
    </location>
</feature>
<dbReference type="SUPFAM" id="SSF48264">
    <property type="entry name" value="Cytochrome P450"/>
    <property type="match status" value="1"/>
</dbReference>
<evidence type="ECO:0000256" key="3">
    <source>
        <dbReference type="ARBA" id="ARBA00010617"/>
    </source>
</evidence>
<dbReference type="CDD" id="cd11061">
    <property type="entry name" value="CYP67-like"/>
    <property type="match status" value="1"/>
</dbReference>
<protein>
    <recommendedName>
        <fullName evidence="12">High nitrogen upregulated cytochrome P450 monooxygenase 2</fullName>
    </recommendedName>
</protein>
<dbReference type="InterPro" id="IPR002401">
    <property type="entry name" value="Cyt_P450_E_grp-I"/>
</dbReference>
<gene>
    <name evidence="10" type="ORF">NLI96_g9421</name>
</gene>
<reference evidence="10" key="1">
    <citation type="submission" date="2022-07" db="EMBL/GenBank/DDBJ databases">
        <title>Genome Sequence of Physisporinus lineatus.</title>
        <authorList>
            <person name="Buettner E."/>
        </authorList>
    </citation>
    <scope>NUCLEOTIDE SEQUENCE</scope>
    <source>
        <strain evidence="10">VT162</strain>
    </source>
</reference>
<feature type="transmembrane region" description="Helical" evidence="9">
    <location>
        <begin position="66"/>
        <end position="88"/>
    </location>
</feature>
<dbReference type="GO" id="GO:0005506">
    <property type="term" value="F:iron ion binding"/>
    <property type="evidence" value="ECO:0007669"/>
    <property type="project" value="InterPro"/>
</dbReference>
<comment type="similarity">
    <text evidence="3">Belongs to the cytochrome P450 family.</text>
</comment>
<dbReference type="Proteomes" id="UP001212997">
    <property type="component" value="Unassembled WGS sequence"/>
</dbReference>
<dbReference type="Gene3D" id="1.10.630.10">
    <property type="entry name" value="Cytochrome P450"/>
    <property type="match status" value="1"/>
</dbReference>
<proteinExistence type="inferred from homology"/>
<keyword evidence="7" id="KW-0503">Monooxygenase</keyword>
<name>A0AAD5UVH0_9APHY</name>
<keyword evidence="5" id="KW-0560">Oxidoreductase</keyword>
<evidence type="ECO:0000256" key="7">
    <source>
        <dbReference type="ARBA" id="ARBA00023033"/>
    </source>
</evidence>
<comment type="cofactor">
    <cofactor evidence="1 8">
        <name>heme</name>
        <dbReference type="ChEBI" id="CHEBI:30413"/>
    </cofactor>
</comment>
<evidence type="ECO:0000256" key="9">
    <source>
        <dbReference type="SAM" id="Phobius"/>
    </source>
</evidence>
<dbReference type="InterPro" id="IPR001128">
    <property type="entry name" value="Cyt_P450"/>
</dbReference>
<comment type="pathway">
    <text evidence="2">Secondary metabolite biosynthesis.</text>
</comment>
<dbReference type="InterPro" id="IPR036396">
    <property type="entry name" value="Cyt_P450_sf"/>
</dbReference>
<evidence type="ECO:0000256" key="8">
    <source>
        <dbReference type="PIRSR" id="PIRSR602401-1"/>
    </source>
</evidence>
<dbReference type="GO" id="GO:0004497">
    <property type="term" value="F:monooxygenase activity"/>
    <property type="evidence" value="ECO:0007669"/>
    <property type="project" value="UniProtKB-KW"/>
</dbReference>
<accession>A0AAD5UVH0</accession>
<evidence type="ECO:0000256" key="4">
    <source>
        <dbReference type="ARBA" id="ARBA00022723"/>
    </source>
</evidence>